<keyword evidence="4" id="KW-1003">Cell membrane</keyword>
<evidence type="ECO:0000256" key="11">
    <source>
        <dbReference type="SAM" id="MobiDB-lite"/>
    </source>
</evidence>
<keyword evidence="15" id="KW-0966">Cell projection</keyword>
<accession>A0A421AU93</accession>
<reference evidence="15 16" key="1">
    <citation type="submission" date="2018-10" db="EMBL/GenBank/DDBJ databases">
        <title>Genomic Encyclopedia of Archaeal and Bacterial Type Strains, Phase II (KMG-II): from individual species to whole genera.</title>
        <authorList>
            <person name="Goeker M."/>
        </authorList>
    </citation>
    <scope>NUCLEOTIDE SEQUENCE [LARGE SCALE GENOMIC DNA]</scope>
    <source>
        <strain evidence="15 16">DSM 45657</strain>
    </source>
</reference>
<dbReference type="GO" id="GO:0071973">
    <property type="term" value="P:bacterial-type flagellum-dependent cell motility"/>
    <property type="evidence" value="ECO:0007669"/>
    <property type="project" value="InterPro"/>
</dbReference>
<comment type="function">
    <text evidence="9">The M ring may be actively involved in energy transduction.</text>
</comment>
<keyword evidence="5 12" id="KW-0812">Transmembrane</keyword>
<evidence type="ECO:0000256" key="12">
    <source>
        <dbReference type="SAM" id="Phobius"/>
    </source>
</evidence>
<dbReference type="GO" id="GO:0005886">
    <property type="term" value="C:plasma membrane"/>
    <property type="evidence" value="ECO:0007669"/>
    <property type="project" value="UniProtKB-SubCell"/>
</dbReference>
<dbReference type="InterPro" id="IPR045851">
    <property type="entry name" value="AMP-bd_C_sf"/>
</dbReference>
<keyword evidence="16" id="KW-1185">Reference proteome</keyword>
<dbReference type="GO" id="GO:0003774">
    <property type="term" value="F:cytoskeletal motor activity"/>
    <property type="evidence" value="ECO:0007669"/>
    <property type="project" value="InterPro"/>
</dbReference>
<evidence type="ECO:0000256" key="3">
    <source>
        <dbReference type="ARBA" id="ARBA00007971"/>
    </source>
</evidence>
<dbReference type="InterPro" id="IPR000067">
    <property type="entry name" value="FlgMring_FliF"/>
</dbReference>
<feature type="transmembrane region" description="Helical" evidence="12">
    <location>
        <begin position="26"/>
        <end position="48"/>
    </location>
</feature>
<evidence type="ECO:0000256" key="5">
    <source>
        <dbReference type="ARBA" id="ARBA00022692"/>
    </source>
</evidence>
<dbReference type="InterPro" id="IPR043427">
    <property type="entry name" value="YscJ/FliF"/>
</dbReference>
<dbReference type="Pfam" id="PF01514">
    <property type="entry name" value="YscJ_FliF"/>
    <property type="match status" value="1"/>
</dbReference>
<evidence type="ECO:0000313" key="15">
    <source>
        <dbReference type="EMBL" id="RLK53659.1"/>
    </source>
</evidence>
<dbReference type="GO" id="GO:0009431">
    <property type="term" value="C:bacterial-type flagellum basal body, MS ring"/>
    <property type="evidence" value="ECO:0007669"/>
    <property type="project" value="InterPro"/>
</dbReference>
<dbReference type="PRINTS" id="PR01009">
    <property type="entry name" value="FLGMRINGFLIF"/>
</dbReference>
<evidence type="ECO:0000313" key="16">
    <source>
        <dbReference type="Proteomes" id="UP000282454"/>
    </source>
</evidence>
<gene>
    <name evidence="15" type="ORF">CLV68_6582</name>
</gene>
<evidence type="ECO:0000259" key="13">
    <source>
        <dbReference type="Pfam" id="PF01514"/>
    </source>
</evidence>
<dbReference type="PANTHER" id="PTHR30046:SF0">
    <property type="entry name" value="FLAGELLAR M-RING PROTEIN"/>
    <property type="match status" value="1"/>
</dbReference>
<name>A0A421AU93_9PSEU</name>
<dbReference type="OrthoDB" id="9807026at2"/>
<feature type="region of interest" description="Disordered" evidence="11">
    <location>
        <begin position="275"/>
        <end position="305"/>
    </location>
</feature>
<keyword evidence="10" id="KW-0175">Coiled coil</keyword>
<evidence type="ECO:0000256" key="8">
    <source>
        <dbReference type="ARBA" id="ARBA00023143"/>
    </source>
</evidence>
<feature type="region of interest" description="Disordered" evidence="11">
    <location>
        <begin position="318"/>
        <end position="340"/>
    </location>
</feature>
<evidence type="ECO:0000256" key="10">
    <source>
        <dbReference type="SAM" id="Coils"/>
    </source>
</evidence>
<keyword evidence="15" id="KW-0969">Cilium</keyword>
<dbReference type="Proteomes" id="UP000282454">
    <property type="component" value="Unassembled WGS sequence"/>
</dbReference>
<dbReference type="Pfam" id="PF08345">
    <property type="entry name" value="YscJ_FliF_C"/>
    <property type="match status" value="1"/>
</dbReference>
<evidence type="ECO:0000256" key="4">
    <source>
        <dbReference type="ARBA" id="ARBA00022475"/>
    </source>
</evidence>
<feature type="transmembrane region" description="Helical" evidence="12">
    <location>
        <begin position="443"/>
        <end position="460"/>
    </location>
</feature>
<proteinExistence type="inferred from homology"/>
<dbReference type="EMBL" id="RCDD01000011">
    <property type="protein sequence ID" value="RLK53659.1"/>
    <property type="molecule type" value="Genomic_DNA"/>
</dbReference>
<evidence type="ECO:0000256" key="9">
    <source>
        <dbReference type="PIRNR" id="PIRNR004862"/>
    </source>
</evidence>
<evidence type="ECO:0000256" key="7">
    <source>
        <dbReference type="ARBA" id="ARBA00023136"/>
    </source>
</evidence>
<feature type="compositionally biased region" description="Polar residues" evidence="11">
    <location>
        <begin position="292"/>
        <end position="301"/>
    </location>
</feature>
<dbReference type="RefSeq" id="WP_121394867.1">
    <property type="nucleotide sequence ID" value="NZ_RCDD01000011.1"/>
</dbReference>
<keyword evidence="8 9" id="KW-0975">Bacterial flagellum</keyword>
<feature type="compositionally biased region" description="Low complexity" evidence="11">
    <location>
        <begin position="320"/>
        <end position="339"/>
    </location>
</feature>
<dbReference type="InterPro" id="IPR013556">
    <property type="entry name" value="Flag_M-ring_C"/>
</dbReference>
<feature type="coiled-coil region" evidence="10">
    <location>
        <begin position="478"/>
        <end position="505"/>
    </location>
</feature>
<comment type="caution">
    <text evidence="15">The sequence shown here is derived from an EMBL/GenBank/DDBJ whole genome shotgun (WGS) entry which is preliminary data.</text>
</comment>
<feature type="domain" description="Flagellar M-ring N-terminal" evidence="13">
    <location>
        <begin position="49"/>
        <end position="222"/>
    </location>
</feature>
<evidence type="ECO:0000256" key="2">
    <source>
        <dbReference type="ARBA" id="ARBA00004651"/>
    </source>
</evidence>
<dbReference type="InterPro" id="IPR006182">
    <property type="entry name" value="FliF_N_dom"/>
</dbReference>
<evidence type="ECO:0000256" key="6">
    <source>
        <dbReference type="ARBA" id="ARBA00022989"/>
    </source>
</evidence>
<evidence type="ECO:0000259" key="14">
    <source>
        <dbReference type="Pfam" id="PF08345"/>
    </source>
</evidence>
<comment type="similarity">
    <text evidence="3 9">Belongs to the FliF family.</text>
</comment>
<keyword evidence="6 12" id="KW-1133">Transmembrane helix</keyword>
<dbReference type="NCBIfam" id="TIGR00206">
    <property type="entry name" value="fliF"/>
    <property type="match status" value="1"/>
</dbReference>
<dbReference type="AlphaFoldDB" id="A0A421AU93"/>
<keyword evidence="7 12" id="KW-0472">Membrane</keyword>
<sequence>MNQDRIMVLLRRVVDGFRAFSLGQKIVVVAGVLVASIGIWAYFTFFAATTNYSPLFTNLAAKDASAIVDELTTAGTPYELADSGTTVMVPTDQLYDLRLKMASAGLPSSEDTGYSLLDQQGVTTSEFMQQVTYQRALEGELTKTIKSIDGVTAATVHLAIPTKDVFSDDSSKPTASVMVATSGGKKLSSDQVQTVVHLVASAVEGMDPDNVTVAGSDGTVLAAPGQGDSGSTSTRQQETAAYEQRLSSSLQSLLTQVVGPNHAVVKVTADLDFDTSETKSQTYTKSDAPALSESTTDETYSGTGAGAAGANGGVLGQTNGTTSDAVGTGTGTTTDGNGTYSQQKAVRDNAVNSVIETRKNAPGQVRKLGVAVLIDENTAAGADLAQIRELAASAVSLNTTRGDTLAVNSMKFNTSTADAAQQELATQQADAGKAEQLTLIKQGAAALAVVVLLLVTWFASRRRRKRNRVLQAAEMQRLDEIKVELERTRSVALEAAEEKARLESASELTAIGGGLSGDSDGGAQERKLKEIEALVDEQPDEVARLLRGWLATKGA</sequence>
<dbReference type="PIRSF" id="PIRSF004862">
    <property type="entry name" value="FliF"/>
    <property type="match status" value="1"/>
</dbReference>
<dbReference type="PANTHER" id="PTHR30046">
    <property type="entry name" value="FLAGELLAR M-RING PROTEIN"/>
    <property type="match status" value="1"/>
</dbReference>
<organism evidence="15 16">
    <name type="scientific">Actinokineospora cianjurensis</name>
    <dbReference type="NCBI Taxonomy" id="585224"/>
    <lineage>
        <taxon>Bacteria</taxon>
        <taxon>Bacillati</taxon>
        <taxon>Actinomycetota</taxon>
        <taxon>Actinomycetes</taxon>
        <taxon>Pseudonocardiales</taxon>
        <taxon>Pseudonocardiaceae</taxon>
        <taxon>Actinokineospora</taxon>
    </lineage>
</organism>
<keyword evidence="15" id="KW-0282">Flagellum</keyword>
<protein>
    <recommendedName>
        <fullName evidence="9">Flagellar M-ring protein</fullName>
    </recommendedName>
</protein>
<evidence type="ECO:0000256" key="1">
    <source>
        <dbReference type="ARBA" id="ARBA00004117"/>
    </source>
</evidence>
<feature type="domain" description="Flagellar M-ring C-terminal" evidence="14">
    <location>
        <begin position="254"/>
        <end position="412"/>
    </location>
</feature>
<dbReference type="Gene3D" id="3.30.300.30">
    <property type="match status" value="1"/>
</dbReference>
<comment type="subcellular location">
    <subcellularLocation>
        <location evidence="1 9">Bacterial flagellum basal body</location>
    </subcellularLocation>
    <subcellularLocation>
        <location evidence="2">Cell membrane</location>
        <topology evidence="2">Multi-pass membrane protein</topology>
    </subcellularLocation>
</comment>